<organism evidence="2 3">
    <name type="scientific">Paralvinella palmiformis</name>
    <dbReference type="NCBI Taxonomy" id="53620"/>
    <lineage>
        <taxon>Eukaryota</taxon>
        <taxon>Metazoa</taxon>
        <taxon>Spiralia</taxon>
        <taxon>Lophotrochozoa</taxon>
        <taxon>Annelida</taxon>
        <taxon>Polychaeta</taxon>
        <taxon>Sedentaria</taxon>
        <taxon>Canalipalpata</taxon>
        <taxon>Terebellida</taxon>
        <taxon>Terebelliformia</taxon>
        <taxon>Alvinellidae</taxon>
        <taxon>Paralvinella</taxon>
    </lineage>
</organism>
<feature type="compositionally biased region" description="Acidic residues" evidence="1">
    <location>
        <begin position="636"/>
        <end position="648"/>
    </location>
</feature>
<keyword evidence="3" id="KW-1185">Reference proteome</keyword>
<evidence type="ECO:0000256" key="1">
    <source>
        <dbReference type="SAM" id="MobiDB-lite"/>
    </source>
</evidence>
<accession>A0AAD9JA53</accession>
<gene>
    <name evidence="2" type="ORF">LSH36_455g06025</name>
</gene>
<feature type="compositionally biased region" description="Basic and acidic residues" evidence="1">
    <location>
        <begin position="33"/>
        <end position="44"/>
    </location>
</feature>
<dbReference type="PANTHER" id="PTHR45703">
    <property type="entry name" value="DYNEIN HEAVY CHAIN"/>
    <property type="match status" value="1"/>
</dbReference>
<proteinExistence type="predicted"/>
<comment type="caution">
    <text evidence="2">The sequence shown here is derived from an EMBL/GenBank/DDBJ whole genome shotgun (WGS) entry which is preliminary data.</text>
</comment>
<dbReference type="InterPro" id="IPR026983">
    <property type="entry name" value="DHC"/>
</dbReference>
<protein>
    <submittedName>
        <fullName evidence="2">Uncharacterized protein</fullName>
    </submittedName>
</protein>
<dbReference type="AlphaFoldDB" id="A0AAD9JA53"/>
<dbReference type="PANTHER" id="PTHR45703:SF36">
    <property type="entry name" value="DYNEIN HEAVY CHAIN, CYTOPLASMIC"/>
    <property type="match status" value="1"/>
</dbReference>
<dbReference type="GO" id="GO:0051959">
    <property type="term" value="F:dynein light intermediate chain binding"/>
    <property type="evidence" value="ECO:0007669"/>
    <property type="project" value="InterPro"/>
</dbReference>
<feature type="region of interest" description="Disordered" evidence="1">
    <location>
        <begin position="569"/>
        <end position="661"/>
    </location>
</feature>
<reference evidence="2" key="1">
    <citation type="journal article" date="2023" name="Mol. Biol. Evol.">
        <title>Third-Generation Sequencing Reveals the Adaptive Role of the Epigenome in Three Deep-Sea Polychaetes.</title>
        <authorList>
            <person name="Perez M."/>
            <person name="Aroh O."/>
            <person name="Sun Y."/>
            <person name="Lan Y."/>
            <person name="Juniper S.K."/>
            <person name="Young C.R."/>
            <person name="Angers B."/>
            <person name="Qian P.Y."/>
        </authorList>
    </citation>
    <scope>NUCLEOTIDE SEQUENCE</scope>
    <source>
        <strain evidence="2">P08H-3</strain>
    </source>
</reference>
<dbReference type="EMBL" id="JAODUP010000456">
    <property type="protein sequence ID" value="KAK2149329.1"/>
    <property type="molecule type" value="Genomic_DNA"/>
</dbReference>
<name>A0AAD9JA53_9ANNE</name>
<evidence type="ECO:0000313" key="2">
    <source>
        <dbReference type="EMBL" id="KAK2149329.1"/>
    </source>
</evidence>
<dbReference type="GO" id="GO:0007018">
    <property type="term" value="P:microtubule-based movement"/>
    <property type="evidence" value="ECO:0007669"/>
    <property type="project" value="InterPro"/>
</dbReference>
<dbReference type="GO" id="GO:0030286">
    <property type="term" value="C:dynein complex"/>
    <property type="evidence" value="ECO:0007669"/>
    <property type="project" value="InterPro"/>
</dbReference>
<dbReference type="Proteomes" id="UP001208570">
    <property type="component" value="Unassembled WGS sequence"/>
</dbReference>
<feature type="region of interest" description="Disordered" evidence="1">
    <location>
        <begin position="483"/>
        <end position="552"/>
    </location>
</feature>
<feature type="region of interest" description="Disordered" evidence="1">
    <location>
        <begin position="33"/>
        <end position="74"/>
    </location>
</feature>
<dbReference type="GO" id="GO:0045505">
    <property type="term" value="F:dynein intermediate chain binding"/>
    <property type="evidence" value="ECO:0007669"/>
    <property type="project" value="InterPro"/>
</dbReference>
<evidence type="ECO:0000313" key="3">
    <source>
        <dbReference type="Proteomes" id="UP001208570"/>
    </source>
</evidence>
<sequence>MVPRPPSGKAKPPHRVFRTTINKADLSRRQMIRHEKMSQEERSLNRIMPRYKRTQEVQPVVPPADQTVSPNEDHWRENERFTPLSEDLRSDDAIMGESPLKKAVSFHRVLAPHVSDRDGESSLMASPSSESPAEIDMKQMEQATVGDDLSKGTGIKATREKRPTNSAQGIGQRDPSIILSYLKKNKYEDTEPENDNFMEVLLEMRQQLGWINELPRHGPGFREKMAKLQDKPRIEDNAAVKAKDDDGRFVYALLRNRDNPHAKFDPYDLQVVSANKARSCGVYYTATASNVNRVVVCANGEEETTRTPALEWMCEQSLYKLIQHLNVFSNYRKWKTFHTWVLNVRAQKNTESRIILYRTLFTANEVLQGCILHVRNLCEGASDSRTGIGYGDAAISLVRLDPSLTLTLEEFTKLQDDQAYSALKQLNTKKPSFAQIAEWRKILLRLTDFLRTIDYLLLELLRRLVLTATRSLTRFVTESFQTGMTGDSSDEASSGSDMSSDSEDENFPSRKSTQSLTAVRRYPMKKESSRSSLSSSGKVHTPHRHHMIGDPDYKMPKYDFTLTEKIQEPVGAQSESIDVHKSPDVQKTPDVSESTSKKDKDYISDSEDGQHSSLKKAVKFTDNESASGDSDYGSDQTEEGEDYEEEENAGNRFAYSEDTKSPTRTAKVTHCFVSLSPSEEQIKMGTRSIISNFEYTIGQVDSLLKEPRLAPFYSTHKYDLKLNFDELMIDDEEEEIHPWPDTIQLFGDDAEYQGLMMELMGHVDDSVDMVLDYIQEFNQYCEMVDRARNVDVEGSMAQKKWSTDEFQHVLAVYTQQIRHMHAMPKKRRLGLIKVLSIIFCESCLPHPKSVVDAINVKLPVIALKKNKDLLTMIKGASNKLGQLPTSVEEFVDHLSFLGRMSGEMPALEREYNIVNKLYTIARDFEVAIEPEEFALYQTLSPSFQHLKTVMLYAEAKKDDNIRKFSTDLDSLIQSIKCKITDSKNRVQDPILLSNDTMASTALEKIRDLTEEVTWLSTKARSYGNYQERFGSSLTQTSKRNFSE</sequence>